<feature type="transmembrane region" description="Helical" evidence="1">
    <location>
        <begin position="275"/>
        <end position="297"/>
    </location>
</feature>
<reference evidence="3" key="1">
    <citation type="journal article" date="2014" name="Genome Announc.">
        <title>Full-genome sequence of the plant growth-promoting bacterium Pseudomonas protegens CHA0.</title>
        <authorList>
            <person name="Jousset A."/>
            <person name="Schuldes J."/>
            <person name="Keel C."/>
            <person name="Maurhofer M."/>
            <person name="Daniel R."/>
            <person name="Scheu S."/>
            <person name="Thuermer A."/>
        </authorList>
    </citation>
    <scope>NUCLEOTIDE SEQUENCE [LARGE SCALE GENOMIC DNA]</scope>
    <source>
        <strain evidence="3">DSM 19095 / LMG 27888 / CFBP 6595 / CHA0</strain>
    </source>
</reference>
<evidence type="ECO:0008006" key="4">
    <source>
        <dbReference type="Google" id="ProtNLM"/>
    </source>
</evidence>
<sequence>MLRLVKTRPSLRLGPSETAVIRVLDQERIDRINQDLTRAWKADVETTCVLSGILLLPCLILICLLDGPLFAKVILCTFLCLMVGGWCIAKWLNAQAQPRTDITGVQVEQLEGYFDRRWVRNGGKPYIEYSFGKHWLHIQTSACSFFSGDTQLKLNRRYRVDALYLTGHSSAYTGYYLLEETFKEIFDDSDLSATEKIQIAEREKRINQDLEEQHKRLYRLYRNPQGELEAVAIGFNFAACFLTVLWSYCVSLYWVTGLTLAALGLTLLIPDTGAGHHWFALGWLLSAGVFGACGNLWRERQVLSKGFVQVDALLSCNPDQAKVQYKRKVEEAAPGFGQ</sequence>
<proteinExistence type="predicted"/>
<keyword evidence="1" id="KW-0812">Transmembrane</keyword>
<gene>
    <name evidence="2" type="ORF">PFLCHA0_c25340</name>
</gene>
<evidence type="ECO:0000313" key="2">
    <source>
        <dbReference type="EMBL" id="AGL84305.1"/>
    </source>
</evidence>
<feature type="transmembrane region" description="Helical" evidence="1">
    <location>
        <begin position="44"/>
        <end position="63"/>
    </location>
</feature>
<evidence type="ECO:0000313" key="3">
    <source>
        <dbReference type="Proteomes" id="UP000013940"/>
    </source>
</evidence>
<organism evidence="2 3">
    <name type="scientific">Pseudomonas protegens (strain DSM 19095 / LMG 27888 / CFBP 6595 / CHA0)</name>
    <dbReference type="NCBI Taxonomy" id="1124983"/>
    <lineage>
        <taxon>Bacteria</taxon>
        <taxon>Pseudomonadati</taxon>
        <taxon>Pseudomonadota</taxon>
        <taxon>Gammaproteobacteria</taxon>
        <taxon>Pseudomonadales</taxon>
        <taxon>Pseudomonadaceae</taxon>
        <taxon>Pseudomonas</taxon>
    </lineage>
</organism>
<dbReference type="Proteomes" id="UP000013940">
    <property type="component" value="Chromosome"/>
</dbReference>
<evidence type="ECO:0000256" key="1">
    <source>
        <dbReference type="SAM" id="Phobius"/>
    </source>
</evidence>
<feature type="transmembrane region" description="Helical" evidence="1">
    <location>
        <begin position="69"/>
        <end position="89"/>
    </location>
</feature>
<accession>A0A2C9EKZ5</accession>
<dbReference type="GeneID" id="57475528"/>
<protein>
    <recommendedName>
        <fullName evidence="4">DUF2628 domain-containing protein</fullName>
    </recommendedName>
</protein>
<keyword evidence="1" id="KW-0472">Membrane</keyword>
<feature type="transmembrane region" description="Helical" evidence="1">
    <location>
        <begin position="230"/>
        <end position="255"/>
    </location>
</feature>
<dbReference type="KEGG" id="pprc:PFLCHA0_c25340"/>
<dbReference type="HOGENOM" id="CLU_821012_0_0_6"/>
<name>A0A2C9EKZ5_PSEPH</name>
<dbReference type="EMBL" id="CP003190">
    <property type="protein sequence ID" value="AGL84305.1"/>
    <property type="molecule type" value="Genomic_DNA"/>
</dbReference>
<keyword evidence="1" id="KW-1133">Transmembrane helix</keyword>
<dbReference type="RefSeq" id="WP_015635216.1">
    <property type="nucleotide sequence ID" value="NC_021237.1"/>
</dbReference>
<dbReference type="AlphaFoldDB" id="A0A2C9EKZ5"/>